<comment type="function">
    <text evidence="3">Catalyzes the formation of 4-diphosphocytidyl-2-C-methyl-D-erythritol from CTP and 2-C-methyl-D-erythritol 4-phosphate (MEP).</text>
</comment>
<dbReference type="NCBIfam" id="TIGR00453">
    <property type="entry name" value="ispD"/>
    <property type="match status" value="1"/>
</dbReference>
<evidence type="ECO:0000313" key="4">
    <source>
        <dbReference type="EMBL" id="HJE39095.1"/>
    </source>
</evidence>
<reference evidence="4" key="1">
    <citation type="journal article" date="2021" name="PeerJ">
        <title>Extensive microbial diversity within the chicken gut microbiome revealed by metagenomics and culture.</title>
        <authorList>
            <person name="Gilroy R."/>
            <person name="Ravi A."/>
            <person name="Getino M."/>
            <person name="Pursley I."/>
            <person name="Horton D.L."/>
            <person name="Alikhan N.F."/>
            <person name="Baker D."/>
            <person name="Gharbi K."/>
            <person name="Hall N."/>
            <person name="Watson M."/>
            <person name="Adriaenssens E.M."/>
            <person name="Foster-Nyarko E."/>
            <person name="Jarju S."/>
            <person name="Secka A."/>
            <person name="Antonio M."/>
            <person name="Oren A."/>
            <person name="Chaudhuri R.R."/>
            <person name="La Ragione R."/>
            <person name="Hildebrand F."/>
            <person name="Pallen M.J."/>
        </authorList>
    </citation>
    <scope>NUCLEOTIDE SEQUENCE</scope>
    <source>
        <strain evidence="4">4100</strain>
    </source>
</reference>
<dbReference type="GO" id="GO:0050518">
    <property type="term" value="F:2-C-methyl-D-erythritol 4-phosphate cytidylyltransferase activity"/>
    <property type="evidence" value="ECO:0007669"/>
    <property type="project" value="UniProtKB-UniRule"/>
</dbReference>
<comment type="similarity">
    <text evidence="3">Belongs to the IspD/TarI cytidylyltransferase family. IspD subfamily.</text>
</comment>
<dbReference type="AlphaFoldDB" id="A0A921E8H3"/>
<feature type="site" description="Positions MEP for the nucleophilic attack" evidence="3">
    <location>
        <position position="217"/>
    </location>
</feature>
<keyword evidence="3" id="KW-0414">Isoprene biosynthesis</keyword>
<dbReference type="InterPro" id="IPR001228">
    <property type="entry name" value="IspD"/>
</dbReference>
<reference evidence="4" key="2">
    <citation type="submission" date="2021-09" db="EMBL/GenBank/DDBJ databases">
        <authorList>
            <person name="Gilroy R."/>
        </authorList>
    </citation>
    <scope>NUCLEOTIDE SEQUENCE</scope>
    <source>
        <strain evidence="4">4100</strain>
    </source>
</reference>
<comment type="catalytic activity">
    <reaction evidence="3">
        <text>2-C-methyl-D-erythritol 4-phosphate + CTP + H(+) = 4-CDP-2-C-methyl-D-erythritol + diphosphate</text>
        <dbReference type="Rhea" id="RHEA:13429"/>
        <dbReference type="ChEBI" id="CHEBI:15378"/>
        <dbReference type="ChEBI" id="CHEBI:33019"/>
        <dbReference type="ChEBI" id="CHEBI:37563"/>
        <dbReference type="ChEBI" id="CHEBI:57823"/>
        <dbReference type="ChEBI" id="CHEBI:58262"/>
        <dbReference type="EC" id="2.7.7.60"/>
    </reaction>
</comment>
<feature type="site" description="Transition state stabilizer" evidence="3">
    <location>
        <position position="18"/>
    </location>
</feature>
<comment type="caution">
    <text evidence="4">The sequence shown here is derived from an EMBL/GenBank/DDBJ whole genome shotgun (WGS) entry which is preliminary data.</text>
</comment>
<name>A0A921E8H3_9BACT</name>
<protein>
    <recommendedName>
        <fullName evidence="3">2-C-methyl-D-erythritol 4-phosphate cytidylyltransferase</fullName>
        <ecNumber evidence="3">2.7.7.60</ecNumber>
    </recommendedName>
    <alternativeName>
        <fullName evidence="3">4-diphosphocytidyl-2C-methyl-D-erythritol synthase</fullName>
    </alternativeName>
    <alternativeName>
        <fullName evidence="3">MEP cytidylyltransferase</fullName>
        <shortName evidence="3">MCT</shortName>
    </alternativeName>
</protein>
<dbReference type="EC" id="2.7.7.60" evidence="3"/>
<dbReference type="InterPro" id="IPR034683">
    <property type="entry name" value="IspD/TarI"/>
</dbReference>
<dbReference type="Proteomes" id="UP000711407">
    <property type="component" value="Unassembled WGS sequence"/>
</dbReference>
<dbReference type="GO" id="GO:0019288">
    <property type="term" value="P:isopentenyl diphosphate biosynthetic process, methylerythritol 4-phosphate pathway"/>
    <property type="evidence" value="ECO:0007669"/>
    <property type="project" value="UniProtKB-UniRule"/>
</dbReference>
<proteinExistence type="inferred from homology"/>
<sequence>MDSSNITLIVVAAGTGSRFGSDVPKQYLDIHTPDGDMPVIIATLSRFAALLQEAQILVVVSEMWQSHMTEELDRFGLSDRVEIIAGGATRTESVSNALAAVKAGCQYIGVHDGVRPIVPRDVVMEALEAVKEGAEGAIPVIDVTDSLRELQAEGDSAPVDRARYKAVQTPQFFPAKLLIEAYRTRAPKGTFTDDASVLAAAGHTDMRLTHGSPYNIKITHPLDIKIAEIYSLSSTISAQ</sequence>
<keyword evidence="2 3" id="KW-0548">Nucleotidyltransferase</keyword>
<comment type="pathway">
    <text evidence="3">Isoprenoid biosynthesis; isopentenyl diphosphate biosynthesis via DXP pathway; isopentenyl diphosphate from 1-deoxy-D-xylulose 5-phosphate: step 2/6.</text>
</comment>
<evidence type="ECO:0000256" key="3">
    <source>
        <dbReference type="HAMAP-Rule" id="MF_00108"/>
    </source>
</evidence>
<dbReference type="SUPFAM" id="SSF53448">
    <property type="entry name" value="Nucleotide-diphospho-sugar transferases"/>
    <property type="match status" value="1"/>
</dbReference>
<organism evidence="4 5">
    <name type="scientific">Candidatus Amulumruptor caecigallinarius</name>
    <dbReference type="NCBI Taxonomy" id="2109911"/>
    <lineage>
        <taxon>Bacteria</taxon>
        <taxon>Pseudomonadati</taxon>
        <taxon>Bacteroidota</taxon>
        <taxon>Bacteroidia</taxon>
        <taxon>Bacteroidales</taxon>
        <taxon>Muribaculaceae</taxon>
        <taxon>Candidatus Amulumruptor</taxon>
    </lineage>
</organism>
<keyword evidence="1 3" id="KW-0808">Transferase</keyword>
<dbReference type="InterPro" id="IPR029044">
    <property type="entry name" value="Nucleotide-diphossugar_trans"/>
</dbReference>
<dbReference type="PANTHER" id="PTHR32125">
    <property type="entry name" value="2-C-METHYL-D-ERYTHRITOL 4-PHOSPHATE CYTIDYLYLTRANSFERASE, CHLOROPLASTIC"/>
    <property type="match status" value="1"/>
</dbReference>
<dbReference type="FunFam" id="3.90.550.10:FF:000003">
    <property type="entry name" value="2-C-methyl-D-erythritol 4-phosphate cytidylyltransferase"/>
    <property type="match status" value="1"/>
</dbReference>
<accession>A0A921E8H3</accession>
<evidence type="ECO:0000256" key="2">
    <source>
        <dbReference type="ARBA" id="ARBA00022695"/>
    </source>
</evidence>
<dbReference type="HAMAP" id="MF_00108">
    <property type="entry name" value="IspD"/>
    <property type="match status" value="1"/>
</dbReference>
<dbReference type="Pfam" id="PF01128">
    <property type="entry name" value="IspD"/>
    <property type="match status" value="1"/>
</dbReference>
<dbReference type="Gene3D" id="3.90.550.10">
    <property type="entry name" value="Spore Coat Polysaccharide Biosynthesis Protein SpsA, Chain A"/>
    <property type="match status" value="1"/>
</dbReference>
<evidence type="ECO:0000313" key="5">
    <source>
        <dbReference type="Proteomes" id="UP000711407"/>
    </source>
</evidence>
<feature type="site" description="Transition state stabilizer" evidence="3">
    <location>
        <position position="25"/>
    </location>
</feature>
<dbReference type="EMBL" id="DYXT01000028">
    <property type="protein sequence ID" value="HJE39095.1"/>
    <property type="molecule type" value="Genomic_DNA"/>
</dbReference>
<dbReference type="InterPro" id="IPR050088">
    <property type="entry name" value="IspD/TarI_cytidylyltransf_bact"/>
</dbReference>
<feature type="site" description="Positions MEP for the nucleophilic attack" evidence="3">
    <location>
        <position position="161"/>
    </location>
</feature>
<gene>
    <name evidence="3 4" type="primary">ispD</name>
    <name evidence="4" type="ORF">K8V47_04985</name>
</gene>
<dbReference type="PANTHER" id="PTHR32125:SF4">
    <property type="entry name" value="2-C-METHYL-D-ERYTHRITOL 4-PHOSPHATE CYTIDYLYLTRANSFERASE, CHLOROPLASTIC"/>
    <property type="match status" value="1"/>
</dbReference>
<evidence type="ECO:0000256" key="1">
    <source>
        <dbReference type="ARBA" id="ARBA00022679"/>
    </source>
</evidence>
<dbReference type="CDD" id="cd02516">
    <property type="entry name" value="CDP-ME_synthetase"/>
    <property type="match status" value="1"/>
</dbReference>